<organism evidence="1 3">
    <name type="scientific">Durusdinium trenchii</name>
    <dbReference type="NCBI Taxonomy" id="1381693"/>
    <lineage>
        <taxon>Eukaryota</taxon>
        <taxon>Sar</taxon>
        <taxon>Alveolata</taxon>
        <taxon>Dinophyceae</taxon>
        <taxon>Suessiales</taxon>
        <taxon>Symbiodiniaceae</taxon>
        <taxon>Durusdinium</taxon>
    </lineage>
</organism>
<reference evidence="1 3" key="1">
    <citation type="submission" date="2024-02" db="EMBL/GenBank/DDBJ databases">
        <authorList>
            <person name="Chen Y."/>
            <person name="Shah S."/>
            <person name="Dougan E. K."/>
            <person name="Thang M."/>
            <person name="Chan C."/>
        </authorList>
    </citation>
    <scope>NUCLEOTIDE SEQUENCE [LARGE SCALE GENOMIC DNA]</scope>
</reference>
<dbReference type="SUPFAM" id="SSF81324">
    <property type="entry name" value="Voltage-gated potassium channels"/>
    <property type="match status" value="1"/>
</dbReference>
<proteinExistence type="predicted"/>
<dbReference type="InterPro" id="IPR027359">
    <property type="entry name" value="Volt_channel_dom_sf"/>
</dbReference>
<dbReference type="EMBL" id="CAXAMM010001892">
    <property type="protein sequence ID" value="CAK8993881.1"/>
    <property type="molecule type" value="Genomic_DNA"/>
</dbReference>
<dbReference type="Gene3D" id="1.10.238.10">
    <property type="entry name" value="EF-hand"/>
    <property type="match status" value="1"/>
</dbReference>
<dbReference type="SUPFAM" id="SSF47473">
    <property type="entry name" value="EF-hand"/>
    <property type="match status" value="1"/>
</dbReference>
<dbReference type="InterPro" id="IPR018247">
    <property type="entry name" value="EF_Hand_1_Ca_BS"/>
</dbReference>
<gene>
    <name evidence="1" type="ORF">SCF082_LOCUS3697</name>
    <name evidence="2" type="ORF">SCF082_LOCUS3729</name>
</gene>
<evidence type="ECO:0000313" key="3">
    <source>
        <dbReference type="Proteomes" id="UP001642464"/>
    </source>
</evidence>
<dbReference type="InterPro" id="IPR043203">
    <property type="entry name" value="VGCC_Ca_Na"/>
</dbReference>
<dbReference type="Gene3D" id="1.20.120.350">
    <property type="entry name" value="Voltage-gated potassium channels. Chain C"/>
    <property type="match status" value="1"/>
</dbReference>
<comment type="caution">
    <text evidence="1">The sequence shown here is derived from an EMBL/GenBank/DDBJ whole genome shotgun (WGS) entry which is preliminary data.</text>
</comment>
<dbReference type="PROSITE" id="PS00018">
    <property type="entry name" value="EF_HAND_1"/>
    <property type="match status" value="1"/>
</dbReference>
<dbReference type="InterPro" id="IPR005821">
    <property type="entry name" value="Ion_trans_dom"/>
</dbReference>
<dbReference type="EMBL" id="CAXAMM010001914">
    <property type="protein sequence ID" value="CAK8993955.1"/>
    <property type="molecule type" value="Genomic_DNA"/>
</dbReference>
<dbReference type="PROSITE" id="PS50222">
    <property type="entry name" value="EF_HAND_2"/>
    <property type="match status" value="1"/>
</dbReference>
<evidence type="ECO:0000313" key="1">
    <source>
        <dbReference type="EMBL" id="CAK8993881.1"/>
    </source>
</evidence>
<dbReference type="InterPro" id="IPR011992">
    <property type="entry name" value="EF-hand-dom_pair"/>
</dbReference>
<dbReference type="PANTHER" id="PTHR10037:SF62">
    <property type="entry name" value="SODIUM CHANNEL PROTEIN 60E"/>
    <property type="match status" value="1"/>
</dbReference>
<sequence length="714" mass="79179">MRTSVVSFGYGSSGASQTSHPDAEPHVLLGRKIDILHEFVEKSFRRQAKLLRMEVRRNLRAAREPDQNEVPIDLDFELQTDFNFEEVEADKKAAETESVSVPFASKEDQFQTPPSSPPASPRHQPSNGPSRPSMRSHQSRPSTVGQHRSSLGSAFTTFTGTSGRRSLLSSVGASWRSGSRLRLSGASELTSSTIQTGHKTLHSVGTEGTARSHRSLWSLHTNRSNRSNTSNQTSNRSADRSWETGQSSPSSPDSFLKEHYDQHLATAQIQAMWMTRRRFFSDTSSNKERGWQSFAEEMIDSAMFSYILTPLILLHVILMGVEVDVYIASGPLGMPSWISIVNLILVSLFMCELLLKFAALGCRKFWCGTDWAWNTFDACVISLSVADVALDLLFTASVQAGQVRVFRMVRIFRYLRSIRVVRLFRYISALQVLILSIIGTMSSLAWTLALLLLIIYSFAVVLTELVVEHCSTLIPGNSTESSSVGGPLAGCSAQLTDHWANVAESMMTLFMTISQGLNWEELVTPLREFSIVPVALLLLYVVIAIFAILNVVTGVFCNTAIDSAGADKDVRTLKQIQARSQQVELLKQVFSEIDFEKVNEISLEDIKRCLGNDDLADFLESMGISTDDVWTLFMLLDSDHTGLLDLDEFVSGCMQLHGPAKSIQVAKMSYENKLTRSAIRSLSKDIDAIKYCLGQLPAPLPMLEETEDATDVSI</sequence>
<dbReference type="Gene3D" id="1.10.287.70">
    <property type="match status" value="1"/>
</dbReference>
<protein>
    <submittedName>
        <fullName evidence="1">Cation channel sperm-associated protein 1 (CatSper1)</fullName>
    </submittedName>
</protein>
<dbReference type="Proteomes" id="UP001642464">
    <property type="component" value="Unassembled WGS sequence"/>
</dbReference>
<evidence type="ECO:0000313" key="2">
    <source>
        <dbReference type="EMBL" id="CAK8993955.1"/>
    </source>
</evidence>
<name>A0ABP0HUJ4_9DINO</name>
<dbReference type="InterPro" id="IPR002048">
    <property type="entry name" value="EF_hand_dom"/>
</dbReference>
<dbReference type="Pfam" id="PF00520">
    <property type="entry name" value="Ion_trans"/>
    <property type="match status" value="1"/>
</dbReference>
<dbReference type="PANTHER" id="PTHR10037">
    <property type="entry name" value="VOLTAGE-GATED CATION CHANNEL CALCIUM AND SODIUM"/>
    <property type="match status" value="1"/>
</dbReference>
<accession>A0ABP0HUJ4</accession>
<keyword evidence="3" id="KW-1185">Reference proteome</keyword>